<keyword evidence="2" id="KW-1185">Reference proteome</keyword>
<gene>
    <name evidence="1" type="ORF">PXEA_LOCUS15482</name>
</gene>
<evidence type="ECO:0000313" key="1">
    <source>
        <dbReference type="EMBL" id="VEL22042.1"/>
    </source>
</evidence>
<reference evidence="1" key="1">
    <citation type="submission" date="2018-11" db="EMBL/GenBank/DDBJ databases">
        <authorList>
            <consortium name="Pathogen Informatics"/>
        </authorList>
    </citation>
    <scope>NUCLEOTIDE SEQUENCE</scope>
</reference>
<protein>
    <submittedName>
        <fullName evidence="1">Uncharacterized protein</fullName>
    </submittedName>
</protein>
<dbReference type="EMBL" id="CAAALY010054414">
    <property type="protein sequence ID" value="VEL22042.1"/>
    <property type="molecule type" value="Genomic_DNA"/>
</dbReference>
<dbReference type="AlphaFoldDB" id="A0A448WWM9"/>
<name>A0A448WWM9_9PLAT</name>
<organism evidence="1 2">
    <name type="scientific">Protopolystoma xenopodis</name>
    <dbReference type="NCBI Taxonomy" id="117903"/>
    <lineage>
        <taxon>Eukaryota</taxon>
        <taxon>Metazoa</taxon>
        <taxon>Spiralia</taxon>
        <taxon>Lophotrochozoa</taxon>
        <taxon>Platyhelminthes</taxon>
        <taxon>Monogenea</taxon>
        <taxon>Polyopisthocotylea</taxon>
        <taxon>Polystomatidea</taxon>
        <taxon>Polystomatidae</taxon>
        <taxon>Protopolystoma</taxon>
    </lineage>
</organism>
<sequence length="119" mass="13079">MDDSPADHSHLAKRLTTERNTVLLNGLQPGAMSVKGRCLVTYRPPVKEDGPSFLYKSNFFFVYPIQQETMDKPEPGLEPGTLPAEATDNRVILRVIGLSEDGTLTAVEGSDAELKIEAY</sequence>
<proteinExistence type="predicted"/>
<evidence type="ECO:0000313" key="2">
    <source>
        <dbReference type="Proteomes" id="UP000784294"/>
    </source>
</evidence>
<accession>A0A448WWM9</accession>
<comment type="caution">
    <text evidence="1">The sequence shown here is derived from an EMBL/GenBank/DDBJ whole genome shotgun (WGS) entry which is preliminary data.</text>
</comment>
<dbReference type="Proteomes" id="UP000784294">
    <property type="component" value="Unassembled WGS sequence"/>
</dbReference>
<feature type="non-terminal residue" evidence="1">
    <location>
        <position position="1"/>
    </location>
</feature>